<dbReference type="EMBL" id="CP038148">
    <property type="protein sequence ID" value="QBQ98156.1"/>
    <property type="molecule type" value="Genomic_DNA"/>
</dbReference>
<dbReference type="AlphaFoldDB" id="A0A4P7CTQ5"/>
<protein>
    <submittedName>
        <fullName evidence="2">Uncharacterized protein</fullName>
    </submittedName>
</protein>
<name>A0A4P7CTQ5_9BURK</name>
<keyword evidence="3" id="KW-1185">Reference proteome</keyword>
<evidence type="ECO:0000313" key="2">
    <source>
        <dbReference type="EMBL" id="QBQ98156.1"/>
    </source>
</evidence>
<dbReference type="KEGG" id="ppai:E1956_13885"/>
<evidence type="ECO:0000256" key="1">
    <source>
        <dbReference type="SAM" id="MobiDB-lite"/>
    </source>
</evidence>
<organism evidence="2 3">
    <name type="scientific">Paraburkholderia pallida</name>
    <dbReference type="NCBI Taxonomy" id="2547399"/>
    <lineage>
        <taxon>Bacteria</taxon>
        <taxon>Pseudomonadati</taxon>
        <taxon>Pseudomonadota</taxon>
        <taxon>Betaproteobacteria</taxon>
        <taxon>Burkholderiales</taxon>
        <taxon>Burkholderiaceae</taxon>
        <taxon>Paraburkholderia</taxon>
    </lineage>
</organism>
<accession>A0A4P7CTQ5</accession>
<evidence type="ECO:0000313" key="3">
    <source>
        <dbReference type="Proteomes" id="UP000295727"/>
    </source>
</evidence>
<dbReference type="RefSeq" id="WP_134749712.1">
    <property type="nucleotide sequence ID" value="NZ_CP038148.1"/>
</dbReference>
<proteinExistence type="predicted"/>
<dbReference type="Proteomes" id="UP000295727">
    <property type="component" value="Chromosome 1"/>
</dbReference>
<gene>
    <name evidence="2" type="ORF">E1956_13885</name>
</gene>
<reference evidence="2 3" key="1">
    <citation type="submission" date="2019-03" db="EMBL/GenBank/DDBJ databases">
        <title>Paraburkholderia sp. 7MH5, isolated from subtropical forest soil.</title>
        <authorList>
            <person name="Gao Z.-H."/>
            <person name="Qiu L.-H."/>
        </authorList>
    </citation>
    <scope>NUCLEOTIDE SEQUENCE [LARGE SCALE GENOMIC DNA]</scope>
    <source>
        <strain evidence="2 3">7MH5</strain>
    </source>
</reference>
<feature type="region of interest" description="Disordered" evidence="1">
    <location>
        <begin position="36"/>
        <end position="70"/>
    </location>
</feature>
<feature type="compositionally biased region" description="Basic and acidic residues" evidence="1">
    <location>
        <begin position="45"/>
        <end position="55"/>
    </location>
</feature>
<sequence>MNAEKLIEKTELESGEGATLKIERIVLSKYASALLRAKPAAKGTSRSDSKNKEDVDAPSAGTGKPLASGA</sequence>